<evidence type="ECO:0000313" key="3">
    <source>
        <dbReference type="Proteomes" id="UP000290649"/>
    </source>
</evidence>
<feature type="domain" description="HipA-like kinase" evidence="1">
    <location>
        <begin position="8"/>
        <end position="234"/>
    </location>
</feature>
<organism evidence="2 3">
    <name type="scientific">Anaerobacillus alkaliphilus</name>
    <dbReference type="NCBI Taxonomy" id="1548597"/>
    <lineage>
        <taxon>Bacteria</taxon>
        <taxon>Bacillati</taxon>
        <taxon>Bacillota</taxon>
        <taxon>Bacilli</taxon>
        <taxon>Bacillales</taxon>
        <taxon>Bacillaceae</taxon>
        <taxon>Anaerobacillus</taxon>
    </lineage>
</organism>
<dbReference type="OrthoDB" id="2939938at2"/>
<dbReference type="Gene3D" id="1.10.1070.20">
    <property type="match status" value="1"/>
</dbReference>
<protein>
    <recommendedName>
        <fullName evidence="1">HipA-like kinase domain-containing protein</fullName>
    </recommendedName>
</protein>
<dbReference type="EMBL" id="QOUX01000047">
    <property type="protein sequence ID" value="RXI96472.1"/>
    <property type="molecule type" value="Genomic_DNA"/>
</dbReference>
<dbReference type="Proteomes" id="UP000290649">
    <property type="component" value="Unassembled WGS sequence"/>
</dbReference>
<proteinExistence type="predicted"/>
<comment type="caution">
    <text evidence="2">The sequence shown here is derived from an EMBL/GenBank/DDBJ whole genome shotgun (WGS) entry which is preliminary data.</text>
</comment>
<dbReference type="Pfam" id="PF20613">
    <property type="entry name" value="HipA_2"/>
    <property type="match status" value="1"/>
</dbReference>
<dbReference type="RefSeq" id="WP_129080449.1">
    <property type="nucleotide sequence ID" value="NZ_QOUX01000047.1"/>
</dbReference>
<evidence type="ECO:0000259" key="1">
    <source>
        <dbReference type="Pfam" id="PF20613"/>
    </source>
</evidence>
<name>A0A4Q0VNQ5_9BACI</name>
<reference evidence="2 3" key="1">
    <citation type="journal article" date="2019" name="Int. J. Syst. Evol. Microbiol.">
        <title>Anaerobacillus alkaliphilus sp. nov., a novel alkaliphilic and moderately halophilic bacterium.</title>
        <authorList>
            <person name="Borsodi A.K."/>
            <person name="Aszalos J.M."/>
            <person name="Bihari P."/>
            <person name="Nagy I."/>
            <person name="Schumann P."/>
            <person name="Sproer C."/>
            <person name="Kovacs A.L."/>
            <person name="Boka K."/>
            <person name="Dobosy P."/>
            <person name="Ovari M."/>
            <person name="Szili-Kovacs T."/>
            <person name="Toth E."/>
        </authorList>
    </citation>
    <scope>NUCLEOTIDE SEQUENCE [LARGE SCALE GENOMIC DNA]</scope>
    <source>
        <strain evidence="2 3">B16-10</strain>
    </source>
</reference>
<sequence length="253" mass="29312">MVLKAVEHINEVGEGFTNPQIIKCEDGQLYVVKFLHPHIRKKSLPNELIAYGLGQYIALPMPRCSLIYVSEELIQSSPLKALNVSPGIHFASHFQERTKKVSDKYLLRCANRNKIADMLVFDIWVDNRDRKKNNLLIAKDERKLNLLCIDHDYIMGGKNWTLEDLRKYDEDFYKIKWGRSQNMLIKHVADPNHLITSANKLKSLNASQIKTIVDVIPEEWNVSSEERHALVSILNKRKEGLLDVITKIIKQHY</sequence>
<dbReference type="InterPro" id="IPR046748">
    <property type="entry name" value="HipA_2"/>
</dbReference>
<dbReference type="InterPro" id="IPR011009">
    <property type="entry name" value="Kinase-like_dom_sf"/>
</dbReference>
<evidence type="ECO:0000313" key="2">
    <source>
        <dbReference type="EMBL" id="RXI96472.1"/>
    </source>
</evidence>
<gene>
    <name evidence="2" type="ORF">DS745_22440</name>
</gene>
<dbReference type="AlphaFoldDB" id="A0A4Q0VNQ5"/>
<accession>A0A4Q0VNQ5</accession>
<keyword evidence="3" id="KW-1185">Reference proteome</keyword>
<dbReference type="SUPFAM" id="SSF56112">
    <property type="entry name" value="Protein kinase-like (PK-like)"/>
    <property type="match status" value="1"/>
</dbReference>